<evidence type="ECO:0000256" key="3">
    <source>
        <dbReference type="ARBA" id="ARBA00022833"/>
    </source>
</evidence>
<dbReference type="EMBL" id="BGZK01001186">
    <property type="protein sequence ID" value="GBP73795.1"/>
    <property type="molecule type" value="Genomic_DNA"/>
</dbReference>
<sequence>MQLVQHQTVPDQDHLVLQCMQSTFMLLSYRTGEAALYIEGYKFTIHSRPGIKVRWTCAYRRGCKAVVYTIDDRVVSTKNCHNHAPSN</sequence>
<dbReference type="Gene3D" id="2.20.25.240">
    <property type="match status" value="1"/>
</dbReference>
<dbReference type="GO" id="GO:0008270">
    <property type="term" value="F:zinc ion binding"/>
    <property type="evidence" value="ECO:0007669"/>
    <property type="project" value="UniProtKB-KW"/>
</dbReference>
<organism evidence="5 6">
    <name type="scientific">Eumeta variegata</name>
    <name type="common">Bagworm moth</name>
    <name type="synonym">Eumeta japonica</name>
    <dbReference type="NCBI Taxonomy" id="151549"/>
    <lineage>
        <taxon>Eukaryota</taxon>
        <taxon>Metazoa</taxon>
        <taxon>Ecdysozoa</taxon>
        <taxon>Arthropoda</taxon>
        <taxon>Hexapoda</taxon>
        <taxon>Insecta</taxon>
        <taxon>Pterygota</taxon>
        <taxon>Neoptera</taxon>
        <taxon>Endopterygota</taxon>
        <taxon>Lepidoptera</taxon>
        <taxon>Glossata</taxon>
        <taxon>Ditrysia</taxon>
        <taxon>Tineoidea</taxon>
        <taxon>Psychidae</taxon>
        <taxon>Oiketicinae</taxon>
        <taxon>Eumeta</taxon>
    </lineage>
</organism>
<dbReference type="OrthoDB" id="7761241at2759"/>
<accession>A0A4C1YHH7</accession>
<evidence type="ECO:0000313" key="6">
    <source>
        <dbReference type="Proteomes" id="UP000299102"/>
    </source>
</evidence>
<dbReference type="AlphaFoldDB" id="A0A4C1YHH7"/>
<keyword evidence="1" id="KW-0479">Metal-binding</keyword>
<feature type="domain" description="FLYWCH-type" evidence="4">
    <location>
        <begin position="30"/>
        <end position="83"/>
    </location>
</feature>
<name>A0A4C1YHH7_EUMVA</name>
<evidence type="ECO:0000256" key="1">
    <source>
        <dbReference type="ARBA" id="ARBA00022723"/>
    </source>
</evidence>
<reference evidence="5 6" key="1">
    <citation type="journal article" date="2019" name="Commun. Biol.">
        <title>The bagworm genome reveals a unique fibroin gene that provides high tensile strength.</title>
        <authorList>
            <person name="Kono N."/>
            <person name="Nakamura H."/>
            <person name="Ohtoshi R."/>
            <person name="Tomita M."/>
            <person name="Numata K."/>
            <person name="Arakawa K."/>
        </authorList>
    </citation>
    <scope>NUCLEOTIDE SEQUENCE [LARGE SCALE GENOMIC DNA]</scope>
</reference>
<gene>
    <name evidence="5" type="ORF">EVAR_42967_1</name>
</gene>
<evidence type="ECO:0000256" key="2">
    <source>
        <dbReference type="ARBA" id="ARBA00022771"/>
    </source>
</evidence>
<keyword evidence="3" id="KW-0862">Zinc</keyword>
<proteinExistence type="predicted"/>
<keyword evidence="2" id="KW-0863">Zinc-finger</keyword>
<evidence type="ECO:0000313" key="5">
    <source>
        <dbReference type="EMBL" id="GBP73795.1"/>
    </source>
</evidence>
<keyword evidence="6" id="KW-1185">Reference proteome</keyword>
<comment type="caution">
    <text evidence="5">The sequence shown here is derived from an EMBL/GenBank/DDBJ whole genome shotgun (WGS) entry which is preliminary data.</text>
</comment>
<dbReference type="InterPro" id="IPR007588">
    <property type="entry name" value="Znf_FLYWCH"/>
</dbReference>
<evidence type="ECO:0000259" key="4">
    <source>
        <dbReference type="Pfam" id="PF04500"/>
    </source>
</evidence>
<dbReference type="Proteomes" id="UP000299102">
    <property type="component" value="Unassembled WGS sequence"/>
</dbReference>
<protein>
    <recommendedName>
        <fullName evidence="4">FLYWCH-type domain-containing protein</fullName>
    </recommendedName>
</protein>
<dbReference type="Pfam" id="PF04500">
    <property type="entry name" value="FLYWCH"/>
    <property type="match status" value="1"/>
</dbReference>